<sequence>MSTNTTSTRTPKHAPNPVWAAIFVGLSTIIMTLDSTIVNVALPSIADYFNSPLSSAQWVINAYTLAFASLLLGVGAISDFWGRRPLFLAGHIVFMLSSLACAFASSTSGLVIFRGLQGFGAAMVFGTCIPLIADAYAKEDSARRNRAIGLSMTVSVAAMAFGPLVGGIILQTADDFLGRGVWPWLFLINVPLGLICIIGTLIAVPNTYKKLRAEGVTAQGKADYLTVLYTVIGLFAINYAILYGPQRGWGNWKTIVPFIVGIIVMAVMIWRQKHKGDEALLNLNMFKIPSYSTVIVLGFISKLMSFGLFSYIIYWLFGVGQRTPIQIGAIIMLVAVPMIVVAGMVGPLGKKIGANNVVAIGMGISAVGLIVGLAVNYTTNWTVLIPALLLLGIGGGFVTPFMMDIAVSVVPPQKSGVATGMANAAMPLGTATGVAVNGAILASHVNNGLDDNSIFASLPADKASIVRDMVSTGAADKVGGKVADVLPTDQAHALNDLAIHLCSQGTAIVFVVCGVVTFLTVFLSKWGIRESDRWQPDSATSDADAASSDTAGLQTSGD</sequence>
<proteinExistence type="predicted"/>
<dbReference type="PANTHER" id="PTHR42718">
    <property type="entry name" value="MAJOR FACILITATOR SUPERFAMILY MULTIDRUG TRANSPORTER MFSC"/>
    <property type="match status" value="1"/>
</dbReference>
<feature type="transmembrane region" description="Helical" evidence="7">
    <location>
        <begin position="424"/>
        <end position="445"/>
    </location>
</feature>
<evidence type="ECO:0000313" key="10">
    <source>
        <dbReference type="Proteomes" id="UP000248606"/>
    </source>
</evidence>
<dbReference type="InterPro" id="IPR011701">
    <property type="entry name" value="MFS"/>
</dbReference>
<evidence type="ECO:0000256" key="3">
    <source>
        <dbReference type="ARBA" id="ARBA00022692"/>
    </source>
</evidence>
<gene>
    <name evidence="9" type="ORF">DI579_05165</name>
</gene>
<name>A0A2W5ICG4_9ACTN</name>
<feature type="transmembrane region" description="Helical" evidence="7">
    <location>
        <begin position="323"/>
        <end position="345"/>
    </location>
</feature>
<feature type="domain" description="Major facilitator superfamily (MFS) profile" evidence="8">
    <location>
        <begin position="20"/>
        <end position="532"/>
    </location>
</feature>
<dbReference type="GO" id="GO:0022857">
    <property type="term" value="F:transmembrane transporter activity"/>
    <property type="evidence" value="ECO:0007669"/>
    <property type="project" value="InterPro"/>
</dbReference>
<protein>
    <submittedName>
        <fullName evidence="9">MFS transporter</fullName>
    </submittedName>
</protein>
<dbReference type="Pfam" id="PF07690">
    <property type="entry name" value="MFS_1"/>
    <property type="match status" value="1"/>
</dbReference>
<dbReference type="GO" id="GO:0005886">
    <property type="term" value="C:plasma membrane"/>
    <property type="evidence" value="ECO:0007669"/>
    <property type="project" value="UniProtKB-SubCell"/>
</dbReference>
<dbReference type="Gene3D" id="1.20.1720.10">
    <property type="entry name" value="Multidrug resistance protein D"/>
    <property type="match status" value="1"/>
</dbReference>
<keyword evidence="4 7" id="KW-1133">Transmembrane helix</keyword>
<evidence type="ECO:0000259" key="8">
    <source>
        <dbReference type="PROSITE" id="PS50850"/>
    </source>
</evidence>
<feature type="transmembrane region" description="Helical" evidence="7">
    <location>
        <begin position="357"/>
        <end position="377"/>
    </location>
</feature>
<evidence type="ECO:0000256" key="6">
    <source>
        <dbReference type="SAM" id="MobiDB-lite"/>
    </source>
</evidence>
<dbReference type="PROSITE" id="PS50850">
    <property type="entry name" value="MFS"/>
    <property type="match status" value="1"/>
</dbReference>
<dbReference type="Proteomes" id="UP000248606">
    <property type="component" value="Unassembled WGS sequence"/>
</dbReference>
<dbReference type="RefSeq" id="WP_303678835.1">
    <property type="nucleotide sequence ID" value="NZ_JBHWSZ010000041.1"/>
</dbReference>
<dbReference type="InterPro" id="IPR020846">
    <property type="entry name" value="MFS_dom"/>
</dbReference>
<feature type="transmembrane region" description="Helical" evidence="7">
    <location>
        <begin position="62"/>
        <end position="81"/>
    </location>
</feature>
<accession>A0A2W5ICG4</accession>
<feature type="transmembrane region" description="Helical" evidence="7">
    <location>
        <begin position="182"/>
        <end position="204"/>
    </location>
</feature>
<evidence type="ECO:0000256" key="4">
    <source>
        <dbReference type="ARBA" id="ARBA00022989"/>
    </source>
</evidence>
<feature type="transmembrane region" description="Helical" evidence="7">
    <location>
        <begin position="383"/>
        <end position="403"/>
    </location>
</feature>
<feature type="compositionally biased region" description="Low complexity" evidence="6">
    <location>
        <begin position="537"/>
        <end position="551"/>
    </location>
</feature>
<evidence type="ECO:0000256" key="5">
    <source>
        <dbReference type="ARBA" id="ARBA00023136"/>
    </source>
</evidence>
<feature type="transmembrane region" description="Helical" evidence="7">
    <location>
        <begin position="254"/>
        <end position="270"/>
    </location>
</feature>
<keyword evidence="2" id="KW-0813">Transport</keyword>
<feature type="transmembrane region" description="Helical" evidence="7">
    <location>
        <begin position="149"/>
        <end position="170"/>
    </location>
</feature>
<feature type="transmembrane region" description="Helical" evidence="7">
    <location>
        <begin position="497"/>
        <end position="523"/>
    </location>
</feature>
<dbReference type="PANTHER" id="PTHR42718:SF9">
    <property type="entry name" value="MAJOR FACILITATOR SUPERFAMILY MULTIDRUG TRANSPORTER MFSC"/>
    <property type="match status" value="1"/>
</dbReference>
<dbReference type="InterPro" id="IPR005829">
    <property type="entry name" value="Sugar_transporter_CS"/>
</dbReference>
<dbReference type="PROSITE" id="PS00216">
    <property type="entry name" value="SUGAR_TRANSPORT_1"/>
    <property type="match status" value="1"/>
</dbReference>
<dbReference type="CDD" id="cd17321">
    <property type="entry name" value="MFS_MMR_MDR_like"/>
    <property type="match status" value="1"/>
</dbReference>
<feature type="transmembrane region" description="Helical" evidence="7">
    <location>
        <begin position="93"/>
        <end position="113"/>
    </location>
</feature>
<dbReference type="Gene3D" id="1.20.1250.20">
    <property type="entry name" value="MFS general substrate transporter like domains"/>
    <property type="match status" value="1"/>
</dbReference>
<keyword evidence="5 7" id="KW-0472">Membrane</keyword>
<feature type="transmembrane region" description="Helical" evidence="7">
    <location>
        <begin position="18"/>
        <end position="42"/>
    </location>
</feature>
<keyword evidence="3 7" id="KW-0812">Transmembrane</keyword>
<dbReference type="InterPro" id="IPR036259">
    <property type="entry name" value="MFS_trans_sf"/>
</dbReference>
<evidence type="ECO:0000256" key="2">
    <source>
        <dbReference type="ARBA" id="ARBA00022448"/>
    </source>
</evidence>
<feature type="transmembrane region" description="Helical" evidence="7">
    <location>
        <begin position="224"/>
        <end position="242"/>
    </location>
</feature>
<feature type="region of interest" description="Disordered" evidence="6">
    <location>
        <begin position="533"/>
        <end position="558"/>
    </location>
</feature>
<dbReference type="EMBL" id="QFOZ01000007">
    <property type="protein sequence ID" value="PZP88753.1"/>
    <property type="molecule type" value="Genomic_DNA"/>
</dbReference>
<evidence type="ECO:0000313" key="9">
    <source>
        <dbReference type="EMBL" id="PZP88753.1"/>
    </source>
</evidence>
<evidence type="ECO:0000256" key="7">
    <source>
        <dbReference type="SAM" id="Phobius"/>
    </source>
</evidence>
<feature type="transmembrane region" description="Helical" evidence="7">
    <location>
        <begin position="119"/>
        <end position="137"/>
    </location>
</feature>
<evidence type="ECO:0000256" key="1">
    <source>
        <dbReference type="ARBA" id="ARBA00004651"/>
    </source>
</evidence>
<feature type="transmembrane region" description="Helical" evidence="7">
    <location>
        <begin position="291"/>
        <end position="317"/>
    </location>
</feature>
<reference evidence="9 10" key="1">
    <citation type="submission" date="2017-08" db="EMBL/GenBank/DDBJ databases">
        <title>Infants hospitalized years apart are colonized by the same room-sourced microbial strains.</title>
        <authorList>
            <person name="Brooks B."/>
            <person name="Olm M.R."/>
            <person name="Firek B.A."/>
            <person name="Baker R."/>
            <person name="Thomas B.C."/>
            <person name="Morowitz M.J."/>
            <person name="Banfield J.F."/>
        </authorList>
    </citation>
    <scope>NUCLEOTIDE SEQUENCE [LARGE SCALE GENOMIC DNA]</scope>
    <source>
        <strain evidence="9">S2_006_000_R1_57</strain>
    </source>
</reference>
<comment type="subcellular location">
    <subcellularLocation>
        <location evidence="1">Cell membrane</location>
        <topology evidence="1">Multi-pass membrane protein</topology>
    </subcellularLocation>
</comment>
<organism evidence="9 10">
    <name type="scientific">Lawsonella clevelandensis</name>
    <dbReference type="NCBI Taxonomy" id="1528099"/>
    <lineage>
        <taxon>Bacteria</taxon>
        <taxon>Bacillati</taxon>
        <taxon>Actinomycetota</taxon>
        <taxon>Actinomycetes</taxon>
        <taxon>Mycobacteriales</taxon>
        <taxon>Lawsonellaceae</taxon>
        <taxon>Lawsonella</taxon>
    </lineage>
</organism>
<dbReference type="SUPFAM" id="SSF103473">
    <property type="entry name" value="MFS general substrate transporter"/>
    <property type="match status" value="1"/>
</dbReference>
<dbReference type="AlphaFoldDB" id="A0A2W5ICG4"/>
<comment type="caution">
    <text evidence="9">The sequence shown here is derived from an EMBL/GenBank/DDBJ whole genome shotgun (WGS) entry which is preliminary data.</text>
</comment>